<dbReference type="EMBL" id="CM000880">
    <property type="protein sequence ID" value="KQK12359.2"/>
    <property type="molecule type" value="Genomic_DNA"/>
</dbReference>
<evidence type="ECO:0000256" key="1">
    <source>
        <dbReference type="SAM" id="MobiDB-lite"/>
    </source>
</evidence>
<evidence type="ECO:0000313" key="3">
    <source>
        <dbReference type="EMBL" id="KQK12359.2"/>
    </source>
</evidence>
<sequence length="311" mass="34347">MDDDIDAEDITLSQPNGKVHAKRSGNYTQQEDIQLCKSWQSISMDPIIGMSSRGEHIGRGLRTITMKTVTLSLTGMQTLEHRWSALQKHCMKFQTCFEQVERRHPSGVPYKEHLIESQELYNSTNHNRSFQYVHCWIQVRNNEKFQSLGVTKKSKSSSPTPDSKQKRPIERKQAKEKEKDKAKNESESGLYKQAIKDLVHVKEREEKFKEESKEQKVMFCDVNALEADVKTYVLAMRAKIANAKLVELNTSFGGRSASFGGDGGVLGGDFGGGAGGFAGDFGGATFGDGFGGNGSFGGADGNGGDMSQNLF</sequence>
<accession>A0A0Q3GMU4</accession>
<dbReference type="AlphaFoldDB" id="A0A0Q3GMU4"/>
<organism evidence="3">
    <name type="scientific">Brachypodium distachyon</name>
    <name type="common">Purple false brome</name>
    <name type="synonym">Trachynia distachya</name>
    <dbReference type="NCBI Taxonomy" id="15368"/>
    <lineage>
        <taxon>Eukaryota</taxon>
        <taxon>Viridiplantae</taxon>
        <taxon>Streptophyta</taxon>
        <taxon>Embryophyta</taxon>
        <taxon>Tracheophyta</taxon>
        <taxon>Spermatophyta</taxon>
        <taxon>Magnoliopsida</taxon>
        <taxon>Liliopsida</taxon>
        <taxon>Poales</taxon>
        <taxon>Poaceae</taxon>
        <taxon>BOP clade</taxon>
        <taxon>Pooideae</taxon>
        <taxon>Stipodae</taxon>
        <taxon>Brachypodieae</taxon>
        <taxon>Brachypodium</taxon>
    </lineage>
</organism>
<dbReference type="InterPro" id="IPR029466">
    <property type="entry name" value="NAM-associated_C"/>
</dbReference>
<proteinExistence type="predicted"/>
<dbReference type="Pfam" id="PF14303">
    <property type="entry name" value="NAM-associated"/>
    <property type="match status" value="1"/>
</dbReference>
<dbReference type="PANTHER" id="PTHR45125:SF48">
    <property type="entry name" value="MYB-LIKE DOMAIN-CONTAINING PROTEIN"/>
    <property type="match status" value="1"/>
</dbReference>
<dbReference type="InParanoid" id="A0A0Q3GMU4"/>
<evidence type="ECO:0000259" key="2">
    <source>
        <dbReference type="Pfam" id="PF14303"/>
    </source>
</evidence>
<feature type="compositionally biased region" description="Basic and acidic residues" evidence="1">
    <location>
        <begin position="163"/>
        <end position="186"/>
    </location>
</feature>
<dbReference type="EnsemblPlants" id="KQK12359">
    <property type="protein sequence ID" value="KQK12359"/>
    <property type="gene ID" value="BRADI_1g03196v3"/>
</dbReference>
<protein>
    <recommendedName>
        <fullName evidence="2">No apical meristem-associated C-terminal domain-containing protein</fullName>
    </recommendedName>
</protein>
<evidence type="ECO:0000313" key="4">
    <source>
        <dbReference type="EnsemblPlants" id="KQK12359"/>
    </source>
</evidence>
<reference evidence="4" key="3">
    <citation type="submission" date="2018-08" db="UniProtKB">
        <authorList>
            <consortium name="EnsemblPlants"/>
        </authorList>
    </citation>
    <scope>IDENTIFICATION</scope>
    <source>
        <strain evidence="4">cv. Bd21</strain>
    </source>
</reference>
<name>A0A0Q3GMU4_BRADI</name>
<dbReference type="OrthoDB" id="680504at2759"/>
<dbReference type="Proteomes" id="UP000008810">
    <property type="component" value="Chromosome 1"/>
</dbReference>
<evidence type="ECO:0000313" key="5">
    <source>
        <dbReference type="Proteomes" id="UP000008810"/>
    </source>
</evidence>
<reference evidence="3" key="2">
    <citation type="submission" date="2017-06" db="EMBL/GenBank/DDBJ databases">
        <title>WGS assembly of Brachypodium distachyon.</title>
        <authorList>
            <consortium name="The International Brachypodium Initiative"/>
            <person name="Lucas S."/>
            <person name="Harmon-Smith M."/>
            <person name="Lail K."/>
            <person name="Tice H."/>
            <person name="Grimwood J."/>
            <person name="Bruce D."/>
            <person name="Barry K."/>
            <person name="Shu S."/>
            <person name="Lindquist E."/>
            <person name="Wang M."/>
            <person name="Pitluck S."/>
            <person name="Vogel J.P."/>
            <person name="Garvin D.F."/>
            <person name="Mockler T.C."/>
            <person name="Schmutz J."/>
            <person name="Rokhsar D."/>
            <person name="Bevan M.W."/>
        </authorList>
    </citation>
    <scope>NUCLEOTIDE SEQUENCE</scope>
    <source>
        <strain evidence="3">Bd21</strain>
    </source>
</reference>
<feature type="domain" description="No apical meristem-associated C-terminal" evidence="2">
    <location>
        <begin position="151"/>
        <end position="240"/>
    </location>
</feature>
<keyword evidence="5" id="KW-1185">Reference proteome</keyword>
<feature type="region of interest" description="Disordered" evidence="1">
    <location>
        <begin position="147"/>
        <end position="187"/>
    </location>
</feature>
<dbReference type="Gramene" id="KQK12359">
    <property type="protein sequence ID" value="KQK12359"/>
    <property type="gene ID" value="BRADI_1g03196v3"/>
</dbReference>
<gene>
    <name evidence="3" type="ORF">BRADI_1g03196v3</name>
</gene>
<reference evidence="3 4" key="1">
    <citation type="journal article" date="2010" name="Nature">
        <title>Genome sequencing and analysis of the model grass Brachypodium distachyon.</title>
        <authorList>
            <consortium name="International Brachypodium Initiative"/>
        </authorList>
    </citation>
    <scope>NUCLEOTIDE SEQUENCE [LARGE SCALE GENOMIC DNA]</scope>
    <source>
        <strain evidence="3 4">Bd21</strain>
    </source>
</reference>
<dbReference type="PANTHER" id="PTHR45125">
    <property type="entry name" value="F21J9.4-RELATED"/>
    <property type="match status" value="1"/>
</dbReference>
<dbReference type="STRING" id="15368.A0A0Q3GMU4"/>